<dbReference type="EnsemblMetazoa" id="XM_038215158.1">
    <property type="protein sequence ID" value="XP_038071086.1"/>
    <property type="gene ID" value="LOC119739983"/>
</dbReference>
<dbReference type="PROSITE" id="PS50994">
    <property type="entry name" value="INTEGRASE"/>
    <property type="match status" value="1"/>
</dbReference>
<reference evidence="2" key="1">
    <citation type="submission" date="2022-11" db="UniProtKB">
        <authorList>
            <consortium name="EnsemblMetazoa"/>
        </authorList>
    </citation>
    <scope>IDENTIFICATION</scope>
</reference>
<protein>
    <recommendedName>
        <fullName evidence="1">Integrase catalytic domain-containing protein</fullName>
    </recommendedName>
</protein>
<sequence>MAEALGVSESTIRRRLSEFEIKLGSYCDLSDDALDMTLREVIGHNKNVGSEGARDRLKSRGIKVQRQRVRDAMERVDPAGVALRALHPRLERSVYNVAGPNSLWHIDGNHKLIRYRIIIHGCIDGSSRLLVFLKASSNNLAATVLENFVKAAGEYGMPSRVRMDQGVENGDVSLIMELMRGFGRGSAIRGRSCHNQRIERAWVDVWNGVTNVYHTLFAFLESRQLLGAYSITYQLRPDHVKFGQSCCNNLINNFTTQVPHESHDGLLNSA</sequence>
<feature type="domain" description="Integrase catalytic" evidence="1">
    <location>
        <begin position="96"/>
        <end position="183"/>
    </location>
</feature>
<dbReference type="Pfam" id="PF24764">
    <property type="entry name" value="rva_4"/>
    <property type="match status" value="1"/>
</dbReference>
<accession>A0A914B463</accession>
<dbReference type="Proteomes" id="UP000887568">
    <property type="component" value="Unplaced"/>
</dbReference>
<dbReference type="InterPro" id="IPR001584">
    <property type="entry name" value="Integrase_cat-core"/>
</dbReference>
<dbReference type="GO" id="GO:0015074">
    <property type="term" value="P:DNA integration"/>
    <property type="evidence" value="ECO:0007669"/>
    <property type="project" value="InterPro"/>
</dbReference>
<evidence type="ECO:0000259" key="1">
    <source>
        <dbReference type="PROSITE" id="PS50994"/>
    </source>
</evidence>
<organism evidence="2 3">
    <name type="scientific">Patiria miniata</name>
    <name type="common">Bat star</name>
    <name type="synonym">Asterina miniata</name>
    <dbReference type="NCBI Taxonomy" id="46514"/>
    <lineage>
        <taxon>Eukaryota</taxon>
        <taxon>Metazoa</taxon>
        <taxon>Echinodermata</taxon>
        <taxon>Eleutherozoa</taxon>
        <taxon>Asterozoa</taxon>
        <taxon>Asteroidea</taxon>
        <taxon>Valvatacea</taxon>
        <taxon>Valvatida</taxon>
        <taxon>Asterinidae</taxon>
        <taxon>Patiria</taxon>
    </lineage>
</organism>
<dbReference type="SUPFAM" id="SSF53098">
    <property type="entry name" value="Ribonuclease H-like"/>
    <property type="match status" value="1"/>
</dbReference>
<dbReference type="OrthoDB" id="2686689at2759"/>
<dbReference type="GeneID" id="119739983"/>
<dbReference type="InterPro" id="IPR058913">
    <property type="entry name" value="Integrase_dom_put"/>
</dbReference>
<dbReference type="OMA" id="RRIYHEM"/>
<keyword evidence="3" id="KW-1185">Reference proteome</keyword>
<dbReference type="RefSeq" id="XP_038071086.1">
    <property type="nucleotide sequence ID" value="XM_038215158.1"/>
</dbReference>
<proteinExistence type="predicted"/>
<evidence type="ECO:0000313" key="3">
    <source>
        <dbReference type="Proteomes" id="UP000887568"/>
    </source>
</evidence>
<dbReference type="InterPro" id="IPR012337">
    <property type="entry name" value="RNaseH-like_sf"/>
</dbReference>
<dbReference type="AlphaFoldDB" id="A0A914B463"/>
<evidence type="ECO:0000313" key="2">
    <source>
        <dbReference type="EnsemblMetazoa" id="XP_038071086.1"/>
    </source>
</evidence>
<name>A0A914B463_PATMI</name>
<dbReference type="PANTHER" id="PTHR46791:SF5">
    <property type="entry name" value="CLR5 DOMAIN-CONTAINING PROTEIN-RELATED"/>
    <property type="match status" value="1"/>
</dbReference>
<dbReference type="PANTHER" id="PTHR46791">
    <property type="entry name" value="EXPRESSED PROTEIN"/>
    <property type="match status" value="1"/>
</dbReference>